<dbReference type="PANTHER" id="PTHR43775:SF7">
    <property type="entry name" value="FATTY ACID SYNTHASE"/>
    <property type="match status" value="1"/>
</dbReference>
<feature type="non-terminal residue" evidence="16">
    <location>
        <position position="1"/>
    </location>
</feature>
<feature type="domain" description="Ketosynthase family 3 (KS3)" evidence="15">
    <location>
        <begin position="1"/>
        <end position="355"/>
    </location>
</feature>
<dbReference type="Pfam" id="PF16197">
    <property type="entry name" value="KAsynt_C_assoc"/>
    <property type="match status" value="1"/>
</dbReference>
<keyword evidence="3" id="KW-0596">Phosphopantetheine</keyword>
<dbReference type="InterPro" id="IPR020841">
    <property type="entry name" value="PKS_Beta-ketoAc_synthase_dom"/>
</dbReference>
<organism evidence="16 17">
    <name type="scientific">Pristionchus mayeri</name>
    <dbReference type="NCBI Taxonomy" id="1317129"/>
    <lineage>
        <taxon>Eukaryota</taxon>
        <taxon>Metazoa</taxon>
        <taxon>Ecdysozoa</taxon>
        <taxon>Nematoda</taxon>
        <taxon>Chromadorea</taxon>
        <taxon>Rhabditida</taxon>
        <taxon>Rhabditina</taxon>
        <taxon>Diplogasteromorpha</taxon>
        <taxon>Diplogasteroidea</taxon>
        <taxon>Neodiplogasteridae</taxon>
        <taxon>Pristionchus</taxon>
    </lineage>
</organism>
<dbReference type="GO" id="GO:0004315">
    <property type="term" value="F:3-oxoacyl-[acyl-carrier-protein] synthase activity"/>
    <property type="evidence" value="ECO:0007669"/>
    <property type="project" value="InterPro"/>
</dbReference>
<dbReference type="GO" id="GO:0004312">
    <property type="term" value="F:fatty acid synthase activity"/>
    <property type="evidence" value="ECO:0007669"/>
    <property type="project" value="UniProtKB-EC"/>
</dbReference>
<dbReference type="Pfam" id="PF02801">
    <property type="entry name" value="Ketoacyl-synt_C"/>
    <property type="match status" value="1"/>
</dbReference>
<gene>
    <name evidence="16" type="ORF">PMAYCL1PPCAC_16877</name>
</gene>
<keyword evidence="10" id="KW-0520">NAD</keyword>
<name>A0AAN5CLK7_9BILA</name>
<dbReference type="GO" id="GO:0016787">
    <property type="term" value="F:hydrolase activity"/>
    <property type="evidence" value="ECO:0007669"/>
    <property type="project" value="UniProtKB-KW"/>
</dbReference>
<reference evidence="17" key="1">
    <citation type="submission" date="2022-10" db="EMBL/GenBank/DDBJ databases">
        <title>Genome assembly of Pristionchus species.</title>
        <authorList>
            <person name="Yoshida K."/>
            <person name="Sommer R.J."/>
        </authorList>
    </citation>
    <scope>NUCLEOTIDE SEQUENCE [LARGE SCALE GENOMIC DNA]</scope>
    <source>
        <strain evidence="17">RS5460</strain>
    </source>
</reference>
<keyword evidence="17" id="KW-1185">Reference proteome</keyword>
<dbReference type="PANTHER" id="PTHR43775">
    <property type="entry name" value="FATTY ACID SYNTHASE"/>
    <property type="match status" value="1"/>
</dbReference>
<dbReference type="EC" id="2.3.1.85" evidence="1"/>
<evidence type="ECO:0000256" key="12">
    <source>
        <dbReference type="ARBA" id="ARBA00023160"/>
    </source>
</evidence>
<dbReference type="CDD" id="cd00833">
    <property type="entry name" value="PKS"/>
    <property type="match status" value="1"/>
</dbReference>
<evidence type="ECO:0000256" key="13">
    <source>
        <dbReference type="ARBA" id="ARBA00023268"/>
    </source>
</evidence>
<feature type="non-terminal residue" evidence="16">
    <location>
        <position position="398"/>
    </location>
</feature>
<comment type="catalytic activity">
    <reaction evidence="14">
        <text>acetyl-CoA + n malonyl-CoA + 2n NADPH + 2n H(+) = a long-chain fatty acid + (n+1) CoA + n CO2 + 2n NADP(+).</text>
        <dbReference type="EC" id="2.3.1.85"/>
    </reaction>
</comment>
<evidence type="ECO:0000256" key="9">
    <source>
        <dbReference type="ARBA" id="ARBA00023002"/>
    </source>
</evidence>
<dbReference type="Gene3D" id="3.40.47.10">
    <property type="match status" value="1"/>
</dbReference>
<evidence type="ECO:0000256" key="8">
    <source>
        <dbReference type="ARBA" id="ARBA00022857"/>
    </source>
</evidence>
<dbReference type="InterPro" id="IPR032821">
    <property type="entry name" value="PKS_assoc"/>
</dbReference>
<evidence type="ECO:0000256" key="1">
    <source>
        <dbReference type="ARBA" id="ARBA00012873"/>
    </source>
</evidence>
<dbReference type="InterPro" id="IPR050091">
    <property type="entry name" value="PKS_NRPS_Biosynth_Enz"/>
</dbReference>
<keyword evidence="4" id="KW-0444">Lipid biosynthesis</keyword>
<dbReference type="SMART" id="SM00825">
    <property type="entry name" value="PKS_KS"/>
    <property type="match status" value="1"/>
</dbReference>
<keyword evidence="6" id="KW-0378">Hydrolase</keyword>
<comment type="caution">
    <text evidence="16">The sequence shown here is derived from an EMBL/GenBank/DDBJ whole genome shotgun (WGS) entry which is preliminary data.</text>
</comment>
<accession>A0AAN5CLK7</accession>
<dbReference type="Pfam" id="PF00109">
    <property type="entry name" value="ketoacyl-synt"/>
    <property type="match status" value="1"/>
</dbReference>
<keyword evidence="5" id="KW-0808">Transferase</keyword>
<evidence type="ECO:0000256" key="6">
    <source>
        <dbReference type="ARBA" id="ARBA00022801"/>
    </source>
</evidence>
<keyword evidence="8" id="KW-0521">NADP</keyword>
<evidence type="ECO:0000256" key="11">
    <source>
        <dbReference type="ARBA" id="ARBA00023098"/>
    </source>
</evidence>
<dbReference type="GO" id="GO:0016491">
    <property type="term" value="F:oxidoreductase activity"/>
    <property type="evidence" value="ECO:0007669"/>
    <property type="project" value="UniProtKB-KW"/>
</dbReference>
<evidence type="ECO:0000256" key="7">
    <source>
        <dbReference type="ARBA" id="ARBA00022832"/>
    </source>
</evidence>
<evidence type="ECO:0000256" key="14">
    <source>
        <dbReference type="ARBA" id="ARBA00044883"/>
    </source>
</evidence>
<evidence type="ECO:0000256" key="3">
    <source>
        <dbReference type="ARBA" id="ARBA00022450"/>
    </source>
</evidence>
<dbReference type="Proteomes" id="UP001328107">
    <property type="component" value="Unassembled WGS sequence"/>
</dbReference>
<dbReference type="PROSITE" id="PS52004">
    <property type="entry name" value="KS3_2"/>
    <property type="match status" value="1"/>
</dbReference>
<keyword evidence="12" id="KW-0275">Fatty acid biosynthesis</keyword>
<dbReference type="InterPro" id="IPR016039">
    <property type="entry name" value="Thiolase-like"/>
</dbReference>
<keyword evidence="7" id="KW-0276">Fatty acid metabolism</keyword>
<evidence type="ECO:0000259" key="15">
    <source>
        <dbReference type="PROSITE" id="PS52004"/>
    </source>
</evidence>
<keyword evidence="11" id="KW-0443">Lipid metabolism</keyword>
<evidence type="ECO:0000256" key="5">
    <source>
        <dbReference type="ARBA" id="ARBA00022679"/>
    </source>
</evidence>
<dbReference type="InterPro" id="IPR014031">
    <property type="entry name" value="Ketoacyl_synth_C"/>
</dbReference>
<evidence type="ECO:0000256" key="4">
    <source>
        <dbReference type="ARBA" id="ARBA00022516"/>
    </source>
</evidence>
<proteinExistence type="predicted"/>
<evidence type="ECO:0000313" key="16">
    <source>
        <dbReference type="EMBL" id="GMR46682.1"/>
    </source>
</evidence>
<dbReference type="GO" id="GO:0006633">
    <property type="term" value="P:fatty acid biosynthetic process"/>
    <property type="evidence" value="ECO:0007669"/>
    <property type="project" value="UniProtKB-KW"/>
</dbReference>
<dbReference type="EMBL" id="BTRK01000004">
    <property type="protein sequence ID" value="GMR46682.1"/>
    <property type="molecule type" value="Genomic_DNA"/>
</dbReference>
<dbReference type="SUPFAM" id="SSF53901">
    <property type="entry name" value="Thiolase-like"/>
    <property type="match status" value="1"/>
</dbReference>
<dbReference type="AlphaFoldDB" id="A0AAN5CLK7"/>
<dbReference type="InterPro" id="IPR018201">
    <property type="entry name" value="Ketoacyl_synth_AS"/>
</dbReference>
<dbReference type="Gene3D" id="3.30.70.3290">
    <property type="match status" value="1"/>
</dbReference>
<keyword evidence="13" id="KW-0511">Multifunctional enzyme</keyword>
<keyword evidence="9" id="KW-0560">Oxidoreductase</keyword>
<evidence type="ECO:0000313" key="17">
    <source>
        <dbReference type="Proteomes" id="UP001328107"/>
    </source>
</evidence>
<evidence type="ECO:0000256" key="2">
    <source>
        <dbReference type="ARBA" id="ARBA00018769"/>
    </source>
</evidence>
<dbReference type="InterPro" id="IPR014030">
    <property type="entry name" value="Ketoacyl_synth_N"/>
</dbReference>
<sequence>IKDLKKFDTNFFSIPHKQANCMDPQGRLLLEVTWEALIDAGVNPAELRGSNVGVFVGTSHSETHDVLTSDPDTVPAYALTGCARSVFANRISFVYDFRGPSFAVDTACSSSMLALQLAVDAIRNGQCDSAIVAGSQINLAPTNSLQFLRLTMLSPQGKCQSFDESGDGYCRAEAVAAIFIQKKDVAKRLYSTILHIKSNTDGYKELGLTYPAGERQAALLEEIYTEAGIDPNQVYYVEAHGTGTKVGDPQEGNAIAKVFCSNRSLDSPLLLGMVKSNMGHSEPASGVCALAKVMLAIERQTIPPNLHFKTPNQNIPGLVDGRLKVITEPTPLPGGLIGVNSFGFGGSNTHVALRAADHQTPVPEKSAFTRIVTYSGRTAEAVDHVLDKAEQHKDNAHF</sequence>
<protein>
    <recommendedName>
        <fullName evidence="2">Fatty acid synthase</fullName>
        <ecNumber evidence="1">2.3.1.85</ecNumber>
    </recommendedName>
</protein>
<evidence type="ECO:0000256" key="10">
    <source>
        <dbReference type="ARBA" id="ARBA00023027"/>
    </source>
</evidence>
<dbReference type="PROSITE" id="PS00606">
    <property type="entry name" value="KS3_1"/>
    <property type="match status" value="1"/>
</dbReference>